<gene>
    <name evidence="1" type="ORF">R4I43_08115</name>
</gene>
<evidence type="ECO:0008006" key="3">
    <source>
        <dbReference type="Google" id="ProtNLM"/>
    </source>
</evidence>
<reference evidence="1 2" key="1">
    <citation type="submission" date="2023-10" db="EMBL/GenBank/DDBJ databases">
        <title>Saccharopolyspora sp. nov., isolated from mangrove soil.</title>
        <authorList>
            <person name="Lu Y."/>
            <person name="Liu W."/>
        </authorList>
    </citation>
    <scope>NUCLEOTIDE SEQUENCE [LARGE SCALE GENOMIC DNA]</scope>
    <source>
        <strain evidence="1 2">S2-29</strain>
    </source>
</reference>
<keyword evidence="2" id="KW-1185">Reference proteome</keyword>
<accession>A0ABU6A7A9</accession>
<dbReference type="Proteomes" id="UP001327093">
    <property type="component" value="Unassembled WGS sequence"/>
</dbReference>
<proteinExistence type="predicted"/>
<protein>
    <recommendedName>
        <fullName evidence="3">Antitoxin</fullName>
    </recommendedName>
</protein>
<dbReference type="RefSeq" id="WP_324264920.1">
    <property type="nucleotide sequence ID" value="NZ_JAWLNX010000004.1"/>
</dbReference>
<sequence length="61" mass="7185">MARRYAFEWLEQHHLNIAEREQLAREYAAQAERFPGGDHQGVVHAPDIEDFWSNHAPADLW</sequence>
<organism evidence="1 2">
    <name type="scientific">Saccharopolyspora mangrovi</name>
    <dbReference type="NCBI Taxonomy" id="3082379"/>
    <lineage>
        <taxon>Bacteria</taxon>
        <taxon>Bacillati</taxon>
        <taxon>Actinomycetota</taxon>
        <taxon>Actinomycetes</taxon>
        <taxon>Pseudonocardiales</taxon>
        <taxon>Pseudonocardiaceae</taxon>
        <taxon>Saccharopolyspora</taxon>
    </lineage>
</organism>
<evidence type="ECO:0000313" key="1">
    <source>
        <dbReference type="EMBL" id="MEB3367369.1"/>
    </source>
</evidence>
<evidence type="ECO:0000313" key="2">
    <source>
        <dbReference type="Proteomes" id="UP001327093"/>
    </source>
</evidence>
<dbReference type="EMBL" id="JAWLNX010000004">
    <property type="protein sequence ID" value="MEB3367369.1"/>
    <property type="molecule type" value="Genomic_DNA"/>
</dbReference>
<comment type="caution">
    <text evidence="1">The sequence shown here is derived from an EMBL/GenBank/DDBJ whole genome shotgun (WGS) entry which is preliminary data.</text>
</comment>
<name>A0ABU6A7A9_9PSEU</name>